<keyword evidence="5" id="KW-1185">Reference proteome</keyword>
<gene>
    <name evidence="4" type="ORF">EJB05_02309</name>
    <name evidence="3" type="ORF">EJB05_26427</name>
</gene>
<name>A0A5J9UKU4_9POAL</name>
<dbReference type="EMBL" id="RWGY01000013">
    <property type="protein sequence ID" value="TVU24035.1"/>
    <property type="molecule type" value="Genomic_DNA"/>
</dbReference>
<sequence>MLLIAILFPSTHPSEAAAREEEAEARRRRRCPSGARQGCECLKEQNRLKEQNQAMGFNQRTS</sequence>
<evidence type="ECO:0000313" key="3">
    <source>
        <dbReference type="EMBL" id="TVU24035.1"/>
    </source>
</evidence>
<dbReference type="Gramene" id="TVU50912">
    <property type="protein sequence ID" value="TVU50912"/>
    <property type="gene ID" value="EJB05_02309"/>
</dbReference>
<evidence type="ECO:0000313" key="5">
    <source>
        <dbReference type="Proteomes" id="UP000324897"/>
    </source>
</evidence>
<protein>
    <submittedName>
        <fullName evidence="3">Uncharacterized protein</fullName>
    </submittedName>
</protein>
<dbReference type="EMBL" id="RWGY01000002">
    <property type="protein sequence ID" value="TVU50912.1"/>
    <property type="molecule type" value="Genomic_DNA"/>
</dbReference>
<feature type="signal peptide" evidence="2">
    <location>
        <begin position="1"/>
        <end position="18"/>
    </location>
</feature>
<organism evidence="3 5">
    <name type="scientific">Eragrostis curvula</name>
    <name type="common">weeping love grass</name>
    <dbReference type="NCBI Taxonomy" id="38414"/>
    <lineage>
        <taxon>Eukaryota</taxon>
        <taxon>Viridiplantae</taxon>
        <taxon>Streptophyta</taxon>
        <taxon>Embryophyta</taxon>
        <taxon>Tracheophyta</taxon>
        <taxon>Spermatophyta</taxon>
        <taxon>Magnoliopsida</taxon>
        <taxon>Liliopsida</taxon>
        <taxon>Poales</taxon>
        <taxon>Poaceae</taxon>
        <taxon>PACMAD clade</taxon>
        <taxon>Chloridoideae</taxon>
        <taxon>Eragrostideae</taxon>
        <taxon>Eragrostidinae</taxon>
        <taxon>Eragrostis</taxon>
    </lineage>
</organism>
<dbReference type="AlphaFoldDB" id="A0A5J9UKU4"/>
<evidence type="ECO:0000313" key="4">
    <source>
        <dbReference type="EMBL" id="TVU50912.1"/>
    </source>
</evidence>
<reference evidence="3 5" key="1">
    <citation type="journal article" date="2019" name="Sci. Rep.">
        <title>A high-quality genome of Eragrostis curvula grass provides insights into Poaceae evolution and supports new strategies to enhance forage quality.</title>
        <authorList>
            <person name="Carballo J."/>
            <person name="Santos B.A.C.M."/>
            <person name="Zappacosta D."/>
            <person name="Garbus I."/>
            <person name="Selva J.P."/>
            <person name="Gallo C.A."/>
            <person name="Diaz A."/>
            <person name="Albertini E."/>
            <person name="Caccamo M."/>
            <person name="Echenique V."/>
        </authorList>
    </citation>
    <scope>NUCLEOTIDE SEQUENCE [LARGE SCALE GENOMIC DNA]</scope>
    <source>
        <strain evidence="5">cv. Victoria</strain>
        <tissue evidence="3">Leaf</tissue>
    </source>
</reference>
<feature type="region of interest" description="Disordered" evidence="1">
    <location>
        <begin position="13"/>
        <end position="35"/>
    </location>
</feature>
<dbReference type="Proteomes" id="UP000324897">
    <property type="component" value="Chromosome 2"/>
</dbReference>
<feature type="chain" id="PRO_5036370727" evidence="2">
    <location>
        <begin position="19"/>
        <end position="62"/>
    </location>
</feature>
<dbReference type="Proteomes" id="UP000324897">
    <property type="component" value="Chromosome 6"/>
</dbReference>
<comment type="caution">
    <text evidence="3">The sequence shown here is derived from an EMBL/GenBank/DDBJ whole genome shotgun (WGS) entry which is preliminary data.</text>
</comment>
<evidence type="ECO:0000256" key="2">
    <source>
        <dbReference type="SAM" id="SignalP"/>
    </source>
</evidence>
<dbReference type="Gramene" id="TVU24035">
    <property type="protein sequence ID" value="TVU24035"/>
    <property type="gene ID" value="EJB05_26427"/>
</dbReference>
<accession>A0A5J9UKU4</accession>
<evidence type="ECO:0000256" key="1">
    <source>
        <dbReference type="SAM" id="MobiDB-lite"/>
    </source>
</evidence>
<keyword evidence="2" id="KW-0732">Signal</keyword>
<proteinExistence type="predicted"/>